<evidence type="ECO:0000313" key="2">
    <source>
        <dbReference type="Proteomes" id="UP000594638"/>
    </source>
</evidence>
<comment type="caution">
    <text evidence="1">The sequence shown here is derived from an EMBL/GenBank/DDBJ whole genome shotgun (WGS) entry which is preliminary data.</text>
</comment>
<organism evidence="1 2">
    <name type="scientific">Olea europaea subsp. europaea</name>
    <dbReference type="NCBI Taxonomy" id="158383"/>
    <lineage>
        <taxon>Eukaryota</taxon>
        <taxon>Viridiplantae</taxon>
        <taxon>Streptophyta</taxon>
        <taxon>Embryophyta</taxon>
        <taxon>Tracheophyta</taxon>
        <taxon>Spermatophyta</taxon>
        <taxon>Magnoliopsida</taxon>
        <taxon>eudicotyledons</taxon>
        <taxon>Gunneridae</taxon>
        <taxon>Pentapetalae</taxon>
        <taxon>asterids</taxon>
        <taxon>lamiids</taxon>
        <taxon>Lamiales</taxon>
        <taxon>Oleaceae</taxon>
        <taxon>Oleeae</taxon>
        <taxon>Olea</taxon>
    </lineage>
</organism>
<gene>
    <name evidence="1" type="ORF">OLEA9_A103198</name>
</gene>
<dbReference type="AlphaFoldDB" id="A0A8S0TRT3"/>
<sequence length="70" mass="8195">MEGQPAIGEEKLYGAIGEENRPDFCTKRLQRSRFLCNTAAIWEEEWIQLVKHIYRAKLSNFGVVEGYLKY</sequence>
<accession>A0A8S0TRT3</accession>
<reference evidence="1 2" key="1">
    <citation type="submission" date="2019-12" db="EMBL/GenBank/DDBJ databases">
        <authorList>
            <person name="Alioto T."/>
            <person name="Alioto T."/>
            <person name="Gomez Garrido J."/>
        </authorList>
    </citation>
    <scope>NUCLEOTIDE SEQUENCE [LARGE SCALE GENOMIC DNA]</scope>
</reference>
<keyword evidence="2" id="KW-1185">Reference proteome</keyword>
<dbReference type="EMBL" id="CACTIH010007279">
    <property type="protein sequence ID" value="CAA3007606.1"/>
    <property type="molecule type" value="Genomic_DNA"/>
</dbReference>
<evidence type="ECO:0000313" key="1">
    <source>
        <dbReference type="EMBL" id="CAA3007606.1"/>
    </source>
</evidence>
<proteinExistence type="predicted"/>
<dbReference type="Proteomes" id="UP000594638">
    <property type="component" value="Unassembled WGS sequence"/>
</dbReference>
<protein>
    <submittedName>
        <fullName evidence="1">Uncharacterized protein</fullName>
    </submittedName>
</protein>
<dbReference type="Gramene" id="OE9A103198T1">
    <property type="protein sequence ID" value="OE9A103198C1"/>
    <property type="gene ID" value="OE9A103198"/>
</dbReference>
<name>A0A8S0TRT3_OLEEU</name>